<evidence type="ECO:0008006" key="2">
    <source>
        <dbReference type="Google" id="ProtNLM"/>
    </source>
</evidence>
<name>A0A5J6VM01_9VIRU</name>
<reference evidence="1" key="1">
    <citation type="journal article" date="2019" name="Philos. Trans. R. Soc. Lond., B, Biol. Sci.">
        <title>Targeted metagenomic recovery of four divergent viruses reveals shared and distinctive characteristics of giant viruses of marine eukaryotes.</title>
        <authorList>
            <person name="Needham D.M."/>
            <person name="Poirier C."/>
            <person name="Hehenberger E."/>
            <person name="Jimenez V."/>
            <person name="Swalwell J.E."/>
            <person name="Santoro A.E."/>
            <person name="Worden A.Z."/>
        </authorList>
    </citation>
    <scope>NUCLEOTIDE SEQUENCE</scope>
    <source>
        <strain evidence="1">MPacV-611</strain>
    </source>
</reference>
<protein>
    <recommendedName>
        <fullName evidence="2">Sulfotransferase family-containing protein</fullName>
    </recommendedName>
</protein>
<organism evidence="1">
    <name type="scientific">Megaviridae environmental sample</name>
    <dbReference type="NCBI Taxonomy" id="1737588"/>
    <lineage>
        <taxon>Viruses</taxon>
        <taxon>Varidnaviria</taxon>
        <taxon>Bamfordvirae</taxon>
        <taxon>Nucleocytoviricota</taxon>
        <taxon>Megaviricetes</taxon>
        <taxon>Imitervirales</taxon>
        <taxon>Mimiviridae</taxon>
        <taxon>environmental samples</taxon>
    </lineage>
</organism>
<dbReference type="GO" id="GO:0008146">
    <property type="term" value="F:sulfotransferase activity"/>
    <property type="evidence" value="ECO:0007669"/>
    <property type="project" value="InterPro"/>
</dbReference>
<evidence type="ECO:0000313" key="1">
    <source>
        <dbReference type="EMBL" id="QFG74501.1"/>
    </source>
</evidence>
<dbReference type="Gene3D" id="3.40.50.300">
    <property type="entry name" value="P-loop containing nucleotide triphosphate hydrolases"/>
    <property type="match status" value="1"/>
</dbReference>
<dbReference type="EMBL" id="MN448289">
    <property type="protein sequence ID" value="QFG74501.1"/>
    <property type="molecule type" value="Genomic_DNA"/>
</dbReference>
<accession>A0A5J6VM01</accession>
<dbReference type="Pfam" id="PF03567">
    <property type="entry name" value="Sulfotransfer_2"/>
    <property type="match status" value="1"/>
</dbReference>
<sequence length="297" mass="36162">MIVKSLILLNIILLCLIFYKKYISEKRMFESFSKNRSEKRMFESFWKNRKVLKFNKNNKYFFETVINNITDDVSKKEQFKNVVLAKENIKKDIKFIHITKTGGTSIEDVGKKNNYIWGRFNAKYLNKYKRSVNLGDIWHTPLKYFEENPYKNNTLFTIVRNPYTRCISEFYCPYLGFRYTELQDKEFTIEYFNSWIRNNINKVMNNNGHKAGHFLPHSEYFTYNEKDIIDYVIYFEDIKRQFNILFEKEKITLDIHHNQARKLKKYSVEDLDNETIKLINKVYFKDFILFNYKMINP</sequence>
<proteinExistence type="predicted"/>
<dbReference type="InterPro" id="IPR027417">
    <property type="entry name" value="P-loop_NTPase"/>
</dbReference>
<dbReference type="InterPro" id="IPR005331">
    <property type="entry name" value="Sulfotransferase"/>
</dbReference>
<dbReference type="GO" id="GO:0016020">
    <property type="term" value="C:membrane"/>
    <property type="evidence" value="ECO:0007669"/>
    <property type="project" value="InterPro"/>
</dbReference>